<reference evidence="1 2" key="1">
    <citation type="submission" date="2016-08" db="EMBL/GenBank/DDBJ databases">
        <title>Genome sequencing of Paenibacillus sp. TI45-13ar, isolated from Korean traditional nuruk.</title>
        <authorList>
            <person name="Kim S.-J."/>
        </authorList>
    </citation>
    <scope>NUCLEOTIDE SEQUENCE [LARGE SCALE GENOMIC DNA]</scope>
    <source>
        <strain evidence="1 2">TI45-13ar</strain>
    </source>
</reference>
<dbReference type="Proteomes" id="UP000094578">
    <property type="component" value="Unassembled WGS sequence"/>
</dbReference>
<organism evidence="1 2">
    <name type="scientific">Paenibacillus nuruki</name>
    <dbReference type="NCBI Taxonomy" id="1886670"/>
    <lineage>
        <taxon>Bacteria</taxon>
        <taxon>Bacillati</taxon>
        <taxon>Bacillota</taxon>
        <taxon>Bacilli</taxon>
        <taxon>Bacillales</taxon>
        <taxon>Paenibacillaceae</taxon>
        <taxon>Paenibacillus</taxon>
    </lineage>
</organism>
<evidence type="ECO:0000313" key="2">
    <source>
        <dbReference type="Proteomes" id="UP000094578"/>
    </source>
</evidence>
<gene>
    <name evidence="1" type="ORF">PTI45_00395</name>
</gene>
<proteinExistence type="predicted"/>
<name>A0A1E3L8X3_9BACL</name>
<evidence type="ECO:0000313" key="1">
    <source>
        <dbReference type="EMBL" id="ODP30153.1"/>
    </source>
</evidence>
<dbReference type="AlphaFoldDB" id="A0A1E3L8X3"/>
<comment type="caution">
    <text evidence="1">The sequence shown here is derived from an EMBL/GenBank/DDBJ whole genome shotgun (WGS) entry which is preliminary data.</text>
</comment>
<sequence>MMNKEDITRQLLHELEGEKESFILHLRVDLDWDHTHLVKVFKLMVKYIQQLEPTAPLERHIASGFWFFTNFVKDWSSHDNFRSRNAYPELYYQGMYELIFLLTDWYFSGECPFVEPEAFEQEWNRLTLLLKEETQ</sequence>
<accession>A0A1E3L8X3</accession>
<protein>
    <submittedName>
        <fullName evidence="1">Uncharacterized protein</fullName>
    </submittedName>
</protein>
<keyword evidence="2" id="KW-1185">Reference proteome</keyword>
<dbReference type="STRING" id="1886670.PTI45_00395"/>
<dbReference type="EMBL" id="MDER01000024">
    <property type="protein sequence ID" value="ODP30153.1"/>
    <property type="molecule type" value="Genomic_DNA"/>
</dbReference>